<comment type="subcellular location">
    <subcellularLocation>
        <location evidence="1">Membrane</location>
        <topology evidence="1">Multi-pass membrane protein</topology>
    </subcellularLocation>
</comment>
<dbReference type="PhylomeDB" id="T1JD36"/>
<evidence type="ECO:0000256" key="1">
    <source>
        <dbReference type="ARBA" id="ARBA00004141"/>
    </source>
</evidence>
<comment type="similarity">
    <text evidence="2 12">Belongs to the amiloride-sensitive sodium channel (TC 1.A.6) family.</text>
</comment>
<sequence>MLYFIRFSLNGLSGDTDLSLDYYMHTNKSFLGQCTTLEFPVKAKIDANNGTYMNGNVGLRGAEWMVEALRELLRGKKLNTVIVMKIIPPKLCPQSLTWFGITDKIDFAYLIPIVTGFRFDIKVSVRTYHFSSTFRNPCISDEEFMQCYKACVHRRIAKAECKLPFMDSSYQQLPCNNSDRKTAESSYLTNLNTILTPNIYSECKCLPACSQNVYGLEASIVAADNTELQVSLDQIAVTVTQRLAYDRNNLLTDIGGNLSLFMGLSLLAITDILQQVIMWLNRSHKRITMNRLENLQ</sequence>
<evidence type="ECO:0000256" key="11">
    <source>
        <dbReference type="ARBA" id="ARBA00023303"/>
    </source>
</evidence>
<reference evidence="13" key="2">
    <citation type="submission" date="2015-02" db="UniProtKB">
        <authorList>
            <consortium name="EnsemblMetazoa"/>
        </authorList>
    </citation>
    <scope>IDENTIFICATION</scope>
</reference>
<keyword evidence="9" id="KW-0472">Membrane</keyword>
<organism evidence="13 14">
    <name type="scientific">Strigamia maritima</name>
    <name type="common">European centipede</name>
    <name type="synonym">Geophilus maritimus</name>
    <dbReference type="NCBI Taxonomy" id="126957"/>
    <lineage>
        <taxon>Eukaryota</taxon>
        <taxon>Metazoa</taxon>
        <taxon>Ecdysozoa</taxon>
        <taxon>Arthropoda</taxon>
        <taxon>Myriapoda</taxon>
        <taxon>Chilopoda</taxon>
        <taxon>Pleurostigmophora</taxon>
        <taxon>Geophilomorpha</taxon>
        <taxon>Linotaeniidae</taxon>
        <taxon>Strigamia</taxon>
    </lineage>
</organism>
<evidence type="ECO:0000256" key="8">
    <source>
        <dbReference type="ARBA" id="ARBA00023065"/>
    </source>
</evidence>
<dbReference type="Pfam" id="PF00858">
    <property type="entry name" value="ASC"/>
    <property type="match status" value="1"/>
</dbReference>
<accession>T1JD36</accession>
<keyword evidence="5 12" id="KW-0812">Transmembrane</keyword>
<evidence type="ECO:0000313" key="13">
    <source>
        <dbReference type="EnsemblMetazoa" id="SMAR011715-PA"/>
    </source>
</evidence>
<keyword evidence="7" id="KW-0915">Sodium</keyword>
<keyword evidence="10 12" id="KW-0739">Sodium transport</keyword>
<dbReference type="EMBL" id="JH432094">
    <property type="status" value="NOT_ANNOTATED_CDS"/>
    <property type="molecule type" value="Genomic_DNA"/>
</dbReference>
<protein>
    <submittedName>
        <fullName evidence="13">Uncharacterized protein</fullName>
    </submittedName>
</protein>
<evidence type="ECO:0000256" key="10">
    <source>
        <dbReference type="ARBA" id="ARBA00023201"/>
    </source>
</evidence>
<evidence type="ECO:0000256" key="7">
    <source>
        <dbReference type="ARBA" id="ARBA00023053"/>
    </source>
</evidence>
<keyword evidence="3 12" id="KW-0813">Transport</keyword>
<keyword evidence="11 12" id="KW-0407">Ion channel</keyword>
<keyword evidence="6" id="KW-1133">Transmembrane helix</keyword>
<dbReference type="EnsemblMetazoa" id="SMAR011715-RA">
    <property type="protein sequence ID" value="SMAR011715-PA"/>
    <property type="gene ID" value="SMAR011715"/>
</dbReference>
<proteinExistence type="inferred from homology"/>
<evidence type="ECO:0000256" key="3">
    <source>
        <dbReference type="ARBA" id="ARBA00022448"/>
    </source>
</evidence>
<dbReference type="GO" id="GO:0016020">
    <property type="term" value="C:membrane"/>
    <property type="evidence" value="ECO:0007669"/>
    <property type="project" value="UniProtKB-SubCell"/>
</dbReference>
<name>T1JD36_STRMM</name>
<dbReference type="HOGENOM" id="CLU_941115_0_0_1"/>
<evidence type="ECO:0000256" key="2">
    <source>
        <dbReference type="ARBA" id="ARBA00007193"/>
    </source>
</evidence>
<evidence type="ECO:0000256" key="9">
    <source>
        <dbReference type="ARBA" id="ARBA00023136"/>
    </source>
</evidence>
<dbReference type="InterPro" id="IPR001873">
    <property type="entry name" value="ENaC"/>
</dbReference>
<dbReference type="AlphaFoldDB" id="T1JD36"/>
<dbReference type="Gene3D" id="1.10.287.770">
    <property type="entry name" value="YojJ-like"/>
    <property type="match status" value="1"/>
</dbReference>
<evidence type="ECO:0000256" key="5">
    <source>
        <dbReference type="ARBA" id="ARBA00022692"/>
    </source>
</evidence>
<evidence type="ECO:0000256" key="6">
    <source>
        <dbReference type="ARBA" id="ARBA00022989"/>
    </source>
</evidence>
<evidence type="ECO:0000313" key="14">
    <source>
        <dbReference type="Proteomes" id="UP000014500"/>
    </source>
</evidence>
<evidence type="ECO:0000256" key="12">
    <source>
        <dbReference type="RuleBase" id="RU000679"/>
    </source>
</evidence>
<keyword evidence="4 12" id="KW-0894">Sodium channel</keyword>
<keyword evidence="8 12" id="KW-0406">Ion transport</keyword>
<evidence type="ECO:0000256" key="4">
    <source>
        <dbReference type="ARBA" id="ARBA00022461"/>
    </source>
</evidence>
<dbReference type="Proteomes" id="UP000014500">
    <property type="component" value="Unassembled WGS sequence"/>
</dbReference>
<reference evidence="14" key="1">
    <citation type="submission" date="2011-05" db="EMBL/GenBank/DDBJ databases">
        <authorList>
            <person name="Richards S.R."/>
            <person name="Qu J."/>
            <person name="Jiang H."/>
            <person name="Jhangiani S.N."/>
            <person name="Agravi P."/>
            <person name="Goodspeed R."/>
            <person name="Gross S."/>
            <person name="Mandapat C."/>
            <person name="Jackson L."/>
            <person name="Mathew T."/>
            <person name="Pu L."/>
            <person name="Thornton R."/>
            <person name="Saada N."/>
            <person name="Wilczek-Boney K.B."/>
            <person name="Lee S."/>
            <person name="Kovar C."/>
            <person name="Wu Y."/>
            <person name="Scherer S.E."/>
            <person name="Worley K.C."/>
            <person name="Muzny D.M."/>
            <person name="Gibbs R."/>
        </authorList>
    </citation>
    <scope>NUCLEOTIDE SEQUENCE</scope>
    <source>
        <strain evidence="14">Brora</strain>
    </source>
</reference>
<keyword evidence="14" id="KW-1185">Reference proteome</keyword>
<dbReference type="GO" id="GO:0005272">
    <property type="term" value="F:sodium channel activity"/>
    <property type="evidence" value="ECO:0007669"/>
    <property type="project" value="UniProtKB-KW"/>
</dbReference>